<keyword evidence="1" id="KW-1133">Transmembrane helix</keyword>
<comment type="caution">
    <text evidence="2">The sequence shown here is derived from an EMBL/GenBank/DDBJ whole genome shotgun (WGS) entry which is preliminary data.</text>
</comment>
<feature type="transmembrane region" description="Helical" evidence="1">
    <location>
        <begin position="39"/>
        <end position="56"/>
    </location>
</feature>
<accession>A0A7C9MWG0</accession>
<evidence type="ECO:0000313" key="2">
    <source>
        <dbReference type="EMBL" id="MYL84394.1"/>
    </source>
</evidence>
<protein>
    <submittedName>
        <fullName evidence="2">Uncharacterized protein</fullName>
    </submittedName>
</protein>
<proteinExistence type="predicted"/>
<evidence type="ECO:0000256" key="1">
    <source>
        <dbReference type="SAM" id="Phobius"/>
    </source>
</evidence>
<dbReference type="RefSeq" id="WP_160962382.1">
    <property type="nucleotide sequence ID" value="NZ_WVUD01000031.1"/>
</dbReference>
<dbReference type="AlphaFoldDB" id="A0A7C9MWG0"/>
<evidence type="ECO:0000313" key="3">
    <source>
        <dbReference type="Proteomes" id="UP000482487"/>
    </source>
</evidence>
<sequence length="62" mass="6735">MMAGGKRQALWAEIKRGLLIGGAVGVLGGLFFMDMRRGLALGLIGGFFAVLTRRTIDRRRGE</sequence>
<feature type="transmembrane region" description="Helical" evidence="1">
    <location>
        <begin position="16"/>
        <end position="33"/>
    </location>
</feature>
<gene>
    <name evidence="2" type="ORF">GTA51_14795</name>
</gene>
<keyword evidence="1" id="KW-0472">Membrane</keyword>
<organism evidence="2 3">
    <name type="scientific">Solidesulfovibrio aerotolerans</name>
    <dbReference type="NCBI Taxonomy" id="295255"/>
    <lineage>
        <taxon>Bacteria</taxon>
        <taxon>Pseudomonadati</taxon>
        <taxon>Thermodesulfobacteriota</taxon>
        <taxon>Desulfovibrionia</taxon>
        <taxon>Desulfovibrionales</taxon>
        <taxon>Desulfovibrionaceae</taxon>
        <taxon>Solidesulfovibrio</taxon>
    </lineage>
</organism>
<name>A0A7C9MWG0_9BACT</name>
<keyword evidence="1" id="KW-0812">Transmembrane</keyword>
<keyword evidence="3" id="KW-1185">Reference proteome</keyword>
<reference evidence="2 3" key="1">
    <citation type="submission" date="2020-01" db="EMBL/GenBank/DDBJ databases">
        <title>Genome sequence of Desulfovibrio aerotolerans DSM 16695(T).</title>
        <authorList>
            <person name="Karnachuk O."/>
            <person name="Avakyan M."/>
            <person name="Mardanov A."/>
            <person name="Kadnikov V."/>
            <person name="Ravin N."/>
        </authorList>
    </citation>
    <scope>NUCLEOTIDE SEQUENCE [LARGE SCALE GENOMIC DNA]</scope>
    <source>
        <strain evidence="2 3">DSM 16695</strain>
    </source>
</reference>
<dbReference type="EMBL" id="WVUD01000031">
    <property type="protein sequence ID" value="MYL84394.1"/>
    <property type="molecule type" value="Genomic_DNA"/>
</dbReference>
<dbReference type="Proteomes" id="UP000482487">
    <property type="component" value="Unassembled WGS sequence"/>
</dbReference>